<dbReference type="InterPro" id="IPR004358">
    <property type="entry name" value="Sig_transdc_His_kin-like_C"/>
</dbReference>
<keyword evidence="4" id="KW-0808">Transferase</keyword>
<evidence type="ECO:0000256" key="9">
    <source>
        <dbReference type="SAM" id="Coils"/>
    </source>
</evidence>
<evidence type="ECO:0000256" key="8">
    <source>
        <dbReference type="ARBA" id="ARBA00023012"/>
    </source>
</evidence>
<keyword evidence="7" id="KW-0067">ATP-binding</keyword>
<evidence type="ECO:0000259" key="11">
    <source>
        <dbReference type="PROSITE" id="PS50109"/>
    </source>
</evidence>
<reference evidence="12" key="1">
    <citation type="submission" date="2020-02" db="EMBL/GenBank/DDBJ databases">
        <authorList>
            <person name="Meier V. D."/>
        </authorList>
    </citation>
    <scope>NUCLEOTIDE SEQUENCE</scope>
    <source>
        <strain evidence="12">AVDCRST_MAG23</strain>
    </source>
</reference>
<dbReference type="Pfam" id="PF02518">
    <property type="entry name" value="HATPase_c"/>
    <property type="match status" value="1"/>
</dbReference>
<dbReference type="SMART" id="SM00387">
    <property type="entry name" value="HATPase_c"/>
    <property type="match status" value="1"/>
</dbReference>
<evidence type="ECO:0000256" key="5">
    <source>
        <dbReference type="ARBA" id="ARBA00022741"/>
    </source>
</evidence>
<dbReference type="GO" id="GO:0005524">
    <property type="term" value="F:ATP binding"/>
    <property type="evidence" value="ECO:0007669"/>
    <property type="project" value="UniProtKB-KW"/>
</dbReference>
<organism evidence="12">
    <name type="scientific">uncultured Sphingosinicella sp</name>
    <dbReference type="NCBI Taxonomy" id="478748"/>
    <lineage>
        <taxon>Bacteria</taxon>
        <taxon>Pseudomonadati</taxon>
        <taxon>Pseudomonadota</taxon>
        <taxon>Alphaproteobacteria</taxon>
        <taxon>Sphingomonadales</taxon>
        <taxon>Sphingosinicellaceae</taxon>
        <taxon>Sphingosinicella</taxon>
        <taxon>environmental samples</taxon>
    </lineage>
</organism>
<keyword evidence="5" id="KW-0547">Nucleotide-binding</keyword>
<feature type="transmembrane region" description="Helical" evidence="10">
    <location>
        <begin position="7"/>
        <end position="29"/>
    </location>
</feature>
<feature type="transmembrane region" description="Helical" evidence="10">
    <location>
        <begin position="35"/>
        <end position="56"/>
    </location>
</feature>
<dbReference type="PROSITE" id="PS50109">
    <property type="entry name" value="HIS_KIN"/>
    <property type="match status" value="1"/>
</dbReference>
<dbReference type="EC" id="2.7.13.3" evidence="3"/>
<dbReference type="PANTHER" id="PTHR42878:SF7">
    <property type="entry name" value="SENSOR HISTIDINE KINASE GLRK"/>
    <property type="match status" value="1"/>
</dbReference>
<dbReference type="InterPro" id="IPR050351">
    <property type="entry name" value="BphY/WalK/GraS-like"/>
</dbReference>
<evidence type="ECO:0000256" key="10">
    <source>
        <dbReference type="SAM" id="Phobius"/>
    </source>
</evidence>
<dbReference type="InterPro" id="IPR003594">
    <property type="entry name" value="HATPase_dom"/>
</dbReference>
<dbReference type="GO" id="GO:0004673">
    <property type="term" value="F:protein histidine kinase activity"/>
    <property type="evidence" value="ECO:0007669"/>
    <property type="project" value="UniProtKB-EC"/>
</dbReference>
<evidence type="ECO:0000313" key="12">
    <source>
        <dbReference type="EMBL" id="CAA9534703.1"/>
    </source>
</evidence>
<dbReference type="SUPFAM" id="SSF55874">
    <property type="entry name" value="ATPase domain of HSP90 chaperone/DNA topoisomerase II/histidine kinase"/>
    <property type="match status" value="1"/>
</dbReference>
<dbReference type="AlphaFoldDB" id="A0A6J4TZK1"/>
<accession>A0A6J4TZK1</accession>
<keyword evidence="9" id="KW-0175">Coiled coil</keyword>
<keyword evidence="10" id="KW-1133">Transmembrane helix</keyword>
<comment type="subcellular location">
    <subcellularLocation>
        <location evidence="2">Membrane</location>
    </subcellularLocation>
</comment>
<evidence type="ECO:0000256" key="6">
    <source>
        <dbReference type="ARBA" id="ARBA00022777"/>
    </source>
</evidence>
<feature type="coiled-coil region" evidence="9">
    <location>
        <begin position="92"/>
        <end position="119"/>
    </location>
</feature>
<evidence type="ECO:0000256" key="7">
    <source>
        <dbReference type="ARBA" id="ARBA00022840"/>
    </source>
</evidence>
<protein>
    <recommendedName>
        <fullName evidence="3">histidine kinase</fullName>
        <ecNumber evidence="3">2.7.13.3</ecNumber>
    </recommendedName>
</protein>
<evidence type="ECO:0000256" key="4">
    <source>
        <dbReference type="ARBA" id="ARBA00022679"/>
    </source>
</evidence>
<dbReference type="InterPro" id="IPR036890">
    <property type="entry name" value="HATPase_C_sf"/>
</dbReference>
<dbReference type="InterPro" id="IPR000014">
    <property type="entry name" value="PAS"/>
</dbReference>
<evidence type="ECO:0000256" key="1">
    <source>
        <dbReference type="ARBA" id="ARBA00000085"/>
    </source>
</evidence>
<dbReference type="GO" id="GO:0007234">
    <property type="term" value="P:osmosensory signaling via phosphorelay pathway"/>
    <property type="evidence" value="ECO:0007669"/>
    <property type="project" value="TreeGrafter"/>
</dbReference>
<dbReference type="PRINTS" id="PR00344">
    <property type="entry name" value="BCTRLSENSOR"/>
</dbReference>
<dbReference type="PANTHER" id="PTHR42878">
    <property type="entry name" value="TWO-COMPONENT HISTIDINE KINASE"/>
    <property type="match status" value="1"/>
</dbReference>
<dbReference type="GO" id="GO:0016020">
    <property type="term" value="C:membrane"/>
    <property type="evidence" value="ECO:0007669"/>
    <property type="project" value="UniProtKB-SubCell"/>
</dbReference>
<keyword evidence="8" id="KW-0902">Two-component regulatory system</keyword>
<dbReference type="Pfam" id="PF13188">
    <property type="entry name" value="PAS_8"/>
    <property type="match status" value="1"/>
</dbReference>
<dbReference type="GO" id="GO:0030295">
    <property type="term" value="F:protein kinase activator activity"/>
    <property type="evidence" value="ECO:0007669"/>
    <property type="project" value="TreeGrafter"/>
</dbReference>
<evidence type="ECO:0000256" key="3">
    <source>
        <dbReference type="ARBA" id="ARBA00012438"/>
    </source>
</evidence>
<gene>
    <name evidence="12" type="ORF">AVDCRST_MAG23-1384</name>
</gene>
<keyword evidence="6" id="KW-0418">Kinase</keyword>
<comment type="catalytic activity">
    <reaction evidence="1">
        <text>ATP + protein L-histidine = ADP + protein N-phospho-L-histidine.</text>
        <dbReference type="EC" id="2.7.13.3"/>
    </reaction>
</comment>
<feature type="domain" description="Histidine kinase" evidence="11">
    <location>
        <begin position="231"/>
        <end position="446"/>
    </location>
</feature>
<sequence length="446" mass="48018">MSLRRSFIFGLLWRMALLLLTAFGFVYSLDVEGLGAARLLAGLICLGAIVGVWRFVQQTNIELARFVDAVRFGDLSQSFSHRGQGSGFGEFGEALEQGIRRLREERHRLSDDNRFFEAVLDDAPTALLTVDGAGKVELANKAARKMLARHNGVRVEDFETYGKSFAGALTELGAGASRLVPLTLDAIPQSAMVSAATVHRLGGLVRVIAVQPIQSELNAVELAAQSDIVRVLTHEIMNSMTPVTSLAHTAADLMAQVDRGADPDVADARAAVETLARRADGVMGFVESYRQISRTPEVRRRQFEVLPWARELKSLFRASDAGRSVALALDLTPESLTLDVDPDLMCQVLLNLLKNGAEAASVHAAEPTVTLSFALTKGGRTQIEVGDNGAGVAESLQQEVFLPFFTTKASGTGVGLSLARQVVLAHRASISLDRSPEGGALFRIVI</sequence>
<dbReference type="Gene3D" id="3.30.565.10">
    <property type="entry name" value="Histidine kinase-like ATPase, C-terminal domain"/>
    <property type="match status" value="1"/>
</dbReference>
<evidence type="ECO:0000256" key="2">
    <source>
        <dbReference type="ARBA" id="ARBA00004370"/>
    </source>
</evidence>
<dbReference type="EMBL" id="CADCWD010000052">
    <property type="protein sequence ID" value="CAA9534703.1"/>
    <property type="molecule type" value="Genomic_DNA"/>
</dbReference>
<keyword evidence="10" id="KW-0472">Membrane</keyword>
<proteinExistence type="predicted"/>
<keyword evidence="10" id="KW-0812">Transmembrane</keyword>
<dbReference type="GO" id="GO:0000156">
    <property type="term" value="F:phosphorelay response regulator activity"/>
    <property type="evidence" value="ECO:0007669"/>
    <property type="project" value="TreeGrafter"/>
</dbReference>
<dbReference type="InterPro" id="IPR005467">
    <property type="entry name" value="His_kinase_dom"/>
</dbReference>
<name>A0A6J4TZK1_9SPHN</name>